<accession>A0A9N9JY66</accession>
<keyword evidence="2" id="KW-1185">Reference proteome</keyword>
<sequence>YNVTVGLQLAANCRLWIEDIYTNRIAGDGKGQYGACSESLRDDSAYNQIEFPDQEYYVVTKVEASFRKEKKRGPFNGNVCLCISGTVDIFSFDTVDCGQLFTDQACTG</sequence>
<evidence type="ECO:0000313" key="2">
    <source>
        <dbReference type="Proteomes" id="UP000789396"/>
    </source>
</evidence>
<comment type="caution">
    <text evidence="1">The sequence shown here is derived from an EMBL/GenBank/DDBJ whole genome shotgun (WGS) entry which is preliminary data.</text>
</comment>
<dbReference type="EMBL" id="CAJVPZ010072882">
    <property type="protein sequence ID" value="CAG8801836.1"/>
    <property type="molecule type" value="Genomic_DNA"/>
</dbReference>
<dbReference type="AlphaFoldDB" id="A0A9N9JY66"/>
<protein>
    <submittedName>
        <fullName evidence="1">14997_t:CDS:1</fullName>
    </submittedName>
</protein>
<gene>
    <name evidence="1" type="ORF">RFULGI_LOCUS17818</name>
</gene>
<reference evidence="1" key="1">
    <citation type="submission" date="2021-06" db="EMBL/GenBank/DDBJ databases">
        <authorList>
            <person name="Kallberg Y."/>
            <person name="Tangrot J."/>
            <person name="Rosling A."/>
        </authorList>
    </citation>
    <scope>NUCLEOTIDE SEQUENCE</scope>
    <source>
        <strain evidence="1">IN212</strain>
    </source>
</reference>
<dbReference type="OrthoDB" id="2303972at2759"/>
<evidence type="ECO:0000313" key="1">
    <source>
        <dbReference type="EMBL" id="CAG8801836.1"/>
    </source>
</evidence>
<name>A0A9N9JY66_9GLOM</name>
<dbReference type="Proteomes" id="UP000789396">
    <property type="component" value="Unassembled WGS sequence"/>
</dbReference>
<proteinExistence type="predicted"/>
<organism evidence="1 2">
    <name type="scientific">Racocetra fulgida</name>
    <dbReference type="NCBI Taxonomy" id="60492"/>
    <lineage>
        <taxon>Eukaryota</taxon>
        <taxon>Fungi</taxon>
        <taxon>Fungi incertae sedis</taxon>
        <taxon>Mucoromycota</taxon>
        <taxon>Glomeromycotina</taxon>
        <taxon>Glomeromycetes</taxon>
        <taxon>Diversisporales</taxon>
        <taxon>Gigasporaceae</taxon>
        <taxon>Racocetra</taxon>
    </lineage>
</organism>
<feature type="non-terminal residue" evidence="1">
    <location>
        <position position="1"/>
    </location>
</feature>